<keyword evidence="2" id="KW-0732">Signal</keyword>
<feature type="compositionally biased region" description="Low complexity" evidence="1">
    <location>
        <begin position="44"/>
        <end position="67"/>
    </location>
</feature>
<evidence type="ECO:0000313" key="4">
    <source>
        <dbReference type="Proteomes" id="UP001139516"/>
    </source>
</evidence>
<dbReference type="RefSeq" id="WP_248665066.1">
    <property type="nucleotide sequence ID" value="NZ_JALPRX010000003.1"/>
</dbReference>
<feature type="region of interest" description="Disordered" evidence="1">
    <location>
        <begin position="26"/>
        <end position="90"/>
    </location>
</feature>
<organism evidence="3 4">
    <name type="scientific">Roseomonas acroporae</name>
    <dbReference type="NCBI Taxonomy" id="2937791"/>
    <lineage>
        <taxon>Bacteria</taxon>
        <taxon>Pseudomonadati</taxon>
        <taxon>Pseudomonadota</taxon>
        <taxon>Alphaproteobacteria</taxon>
        <taxon>Acetobacterales</taxon>
        <taxon>Roseomonadaceae</taxon>
        <taxon>Roseomonas</taxon>
    </lineage>
</organism>
<proteinExistence type="predicted"/>
<sequence>MRPDPIARLSARTLLFLGLLLPAGLHAQTAPTPPRAAGPDTGQAVATTPTTPVPGSSTTGNATAPAGGAQGRRPPPTRDEAGSQAPRPAR</sequence>
<dbReference type="EMBL" id="JALPRX010000003">
    <property type="protein sequence ID" value="MCK8782937.1"/>
    <property type="molecule type" value="Genomic_DNA"/>
</dbReference>
<evidence type="ECO:0000313" key="3">
    <source>
        <dbReference type="EMBL" id="MCK8782937.1"/>
    </source>
</evidence>
<dbReference type="AlphaFoldDB" id="A0A9X2BSA5"/>
<evidence type="ECO:0000256" key="1">
    <source>
        <dbReference type="SAM" id="MobiDB-lite"/>
    </source>
</evidence>
<comment type="caution">
    <text evidence="3">The sequence shown here is derived from an EMBL/GenBank/DDBJ whole genome shotgun (WGS) entry which is preliminary data.</text>
</comment>
<keyword evidence="4" id="KW-1185">Reference proteome</keyword>
<feature type="chain" id="PRO_5040959374" evidence="2">
    <location>
        <begin position="28"/>
        <end position="90"/>
    </location>
</feature>
<name>A0A9X2BSA5_9PROT</name>
<protein>
    <submittedName>
        <fullName evidence="3">Uncharacterized protein</fullName>
    </submittedName>
</protein>
<accession>A0A9X2BSA5</accession>
<gene>
    <name evidence="3" type="ORF">M0638_00895</name>
</gene>
<evidence type="ECO:0000256" key="2">
    <source>
        <dbReference type="SAM" id="SignalP"/>
    </source>
</evidence>
<feature type="signal peptide" evidence="2">
    <location>
        <begin position="1"/>
        <end position="27"/>
    </location>
</feature>
<dbReference type="Proteomes" id="UP001139516">
    <property type="component" value="Unassembled WGS sequence"/>
</dbReference>
<reference evidence="3" key="1">
    <citation type="submission" date="2022-04" db="EMBL/GenBank/DDBJ databases">
        <title>Roseomonas acroporae sp. nov., isolated from coral Acropora digitifera.</title>
        <authorList>
            <person name="Sun H."/>
        </authorList>
    </citation>
    <scope>NUCLEOTIDE SEQUENCE</scope>
    <source>
        <strain evidence="3">NAR14</strain>
    </source>
</reference>